<dbReference type="AlphaFoldDB" id="A0A2J5Q4J7"/>
<dbReference type="InterPro" id="IPR023198">
    <property type="entry name" value="PGP-like_dom2"/>
</dbReference>
<proteinExistence type="predicted"/>
<dbReference type="InterPro" id="IPR006439">
    <property type="entry name" value="HAD-SF_hydro_IA"/>
</dbReference>
<protein>
    <submittedName>
        <fullName evidence="2">Phosphatase</fullName>
    </submittedName>
</protein>
<dbReference type="Gene3D" id="1.10.150.240">
    <property type="entry name" value="Putative phosphatase, domain 2"/>
    <property type="match status" value="1"/>
</dbReference>
<name>A0A2J5Q4J7_9ENTR</name>
<organism evidence="2 3">
    <name type="scientific">Klebsiella michiganensis</name>
    <dbReference type="NCBI Taxonomy" id="1134687"/>
    <lineage>
        <taxon>Bacteria</taxon>
        <taxon>Pseudomonadati</taxon>
        <taxon>Pseudomonadota</taxon>
        <taxon>Gammaproteobacteria</taxon>
        <taxon>Enterobacterales</taxon>
        <taxon>Enterobacteriaceae</taxon>
        <taxon>Klebsiella/Raoultella group</taxon>
        <taxon>Klebsiella</taxon>
    </lineage>
</organism>
<dbReference type="Proteomes" id="UP000234667">
    <property type="component" value="Unassembled WGS sequence"/>
</dbReference>
<dbReference type="NCBIfam" id="TIGR01509">
    <property type="entry name" value="HAD-SF-IA-v3"/>
    <property type="match status" value="1"/>
</dbReference>
<sequence>MEELWREWAEKHHLDINYVHSIIHGRTIEEALSKISPHFSNEKCVEEVKSLAIEKLSKMAPVSGAVSFLSSLPHDLFAVVTSGAKKVALPSMYGAGIPVPECIITAEDVQKSKPSPEPYLLAAERLNKHPGDCVVFEDADAGITSALAAGMRVVVVGSSLDLKYEYQKLLRVDNFNNIKVSFDGDKIIISL</sequence>
<dbReference type="SUPFAM" id="SSF56784">
    <property type="entry name" value="HAD-like"/>
    <property type="match status" value="1"/>
</dbReference>
<dbReference type="GO" id="GO:0050308">
    <property type="term" value="F:sugar-phosphatase activity"/>
    <property type="evidence" value="ECO:0007669"/>
    <property type="project" value="TreeGrafter"/>
</dbReference>
<dbReference type="InterPro" id="IPR041492">
    <property type="entry name" value="HAD_2"/>
</dbReference>
<gene>
    <name evidence="2" type="ORF">CWN49_06875</name>
</gene>
<dbReference type="InterPro" id="IPR051806">
    <property type="entry name" value="HAD-like_SPP"/>
</dbReference>
<dbReference type="InterPro" id="IPR023214">
    <property type="entry name" value="HAD_sf"/>
</dbReference>
<dbReference type="PANTHER" id="PTHR43481:SF4">
    <property type="entry name" value="GLYCEROL-1-PHOSPHATE PHOSPHOHYDROLASE 1-RELATED"/>
    <property type="match status" value="1"/>
</dbReference>
<dbReference type="Pfam" id="PF13419">
    <property type="entry name" value="HAD_2"/>
    <property type="match status" value="1"/>
</dbReference>
<accession>A0A2J5Q4J7</accession>
<dbReference type="EMBL" id="PIDR01000134">
    <property type="protein sequence ID" value="PLO72895.1"/>
    <property type="molecule type" value="Genomic_DNA"/>
</dbReference>
<dbReference type="InterPro" id="IPR036412">
    <property type="entry name" value="HAD-like_sf"/>
</dbReference>
<keyword evidence="1" id="KW-0479">Metal-binding</keyword>
<evidence type="ECO:0000256" key="1">
    <source>
        <dbReference type="ARBA" id="ARBA00022723"/>
    </source>
</evidence>
<dbReference type="PANTHER" id="PTHR43481">
    <property type="entry name" value="FRUCTOSE-1-PHOSPHATE PHOSPHATASE"/>
    <property type="match status" value="1"/>
</dbReference>
<comment type="caution">
    <text evidence="2">The sequence shown here is derived from an EMBL/GenBank/DDBJ whole genome shotgun (WGS) entry which is preliminary data.</text>
</comment>
<dbReference type="Gene3D" id="3.40.50.1000">
    <property type="entry name" value="HAD superfamily/HAD-like"/>
    <property type="match status" value="1"/>
</dbReference>
<evidence type="ECO:0000313" key="2">
    <source>
        <dbReference type="EMBL" id="PLO72895.1"/>
    </source>
</evidence>
<evidence type="ECO:0000313" key="3">
    <source>
        <dbReference type="Proteomes" id="UP000234667"/>
    </source>
</evidence>
<dbReference type="GO" id="GO:0046872">
    <property type="term" value="F:metal ion binding"/>
    <property type="evidence" value="ECO:0007669"/>
    <property type="project" value="UniProtKB-KW"/>
</dbReference>
<reference evidence="2 3" key="2">
    <citation type="submission" date="2018-01" db="EMBL/GenBank/DDBJ databases">
        <title>Genomic study of Klebsiella pneumoniae.</title>
        <authorList>
            <person name="Yang Y."/>
            <person name="Bicalho R."/>
        </authorList>
    </citation>
    <scope>NUCLEOTIDE SEQUENCE [LARGE SCALE GENOMIC DNA]</scope>
    <source>
        <strain evidence="2 3">A10</strain>
    </source>
</reference>
<reference evidence="2 3" key="1">
    <citation type="submission" date="2017-11" db="EMBL/GenBank/DDBJ databases">
        <authorList>
            <person name="Han C.G."/>
        </authorList>
    </citation>
    <scope>NUCLEOTIDE SEQUENCE [LARGE SCALE GENOMIC DNA]</scope>
    <source>
        <strain evidence="2 3">A10</strain>
    </source>
</reference>